<protein>
    <recommendedName>
        <fullName evidence="4">Ubiquitin-like domain-containing protein</fullName>
    </recommendedName>
</protein>
<comment type="caution">
    <text evidence="2">The sequence shown here is derived from an EMBL/GenBank/DDBJ whole genome shotgun (WGS) entry which is preliminary data.</text>
</comment>
<dbReference type="RefSeq" id="WP_262848897.1">
    <property type="nucleotide sequence ID" value="NZ_JANZYP010000079.1"/>
</dbReference>
<sequence>MRLRFLGKETQGGGSPTLFDTDEIVNGKEVYVIQGWRITDPETLAQLDIPDHETVIAVPKALMSHLPEETPHGATEG</sequence>
<dbReference type="EMBL" id="JBHSFN010000006">
    <property type="protein sequence ID" value="MFC4586964.1"/>
    <property type="molecule type" value="Genomic_DNA"/>
</dbReference>
<keyword evidence="3" id="KW-1185">Reference proteome</keyword>
<name>A0ABV9EFQ1_9ACTN</name>
<evidence type="ECO:0000313" key="3">
    <source>
        <dbReference type="Proteomes" id="UP001595891"/>
    </source>
</evidence>
<accession>A0ABV9EFQ1</accession>
<reference evidence="3" key="1">
    <citation type="journal article" date="2019" name="Int. J. Syst. Evol. Microbiol.">
        <title>The Global Catalogue of Microorganisms (GCM) 10K type strain sequencing project: providing services to taxonomists for standard genome sequencing and annotation.</title>
        <authorList>
            <consortium name="The Broad Institute Genomics Platform"/>
            <consortium name="The Broad Institute Genome Sequencing Center for Infectious Disease"/>
            <person name="Wu L."/>
            <person name="Ma J."/>
        </authorList>
    </citation>
    <scope>NUCLEOTIDE SEQUENCE [LARGE SCALE GENOMIC DNA]</scope>
    <source>
        <strain evidence="3">CCUG 49560</strain>
    </source>
</reference>
<feature type="region of interest" description="Disordered" evidence="1">
    <location>
        <begin position="1"/>
        <end position="20"/>
    </location>
</feature>
<evidence type="ECO:0000313" key="2">
    <source>
        <dbReference type="EMBL" id="MFC4586964.1"/>
    </source>
</evidence>
<dbReference type="Proteomes" id="UP001595891">
    <property type="component" value="Unassembled WGS sequence"/>
</dbReference>
<proteinExistence type="predicted"/>
<evidence type="ECO:0000256" key="1">
    <source>
        <dbReference type="SAM" id="MobiDB-lite"/>
    </source>
</evidence>
<organism evidence="2 3">
    <name type="scientific">Sphaerisporangium corydalis</name>
    <dbReference type="NCBI Taxonomy" id="1441875"/>
    <lineage>
        <taxon>Bacteria</taxon>
        <taxon>Bacillati</taxon>
        <taxon>Actinomycetota</taxon>
        <taxon>Actinomycetes</taxon>
        <taxon>Streptosporangiales</taxon>
        <taxon>Streptosporangiaceae</taxon>
        <taxon>Sphaerisporangium</taxon>
    </lineage>
</organism>
<gene>
    <name evidence="2" type="ORF">ACFO8L_12810</name>
</gene>
<evidence type="ECO:0008006" key="4">
    <source>
        <dbReference type="Google" id="ProtNLM"/>
    </source>
</evidence>